<keyword evidence="2" id="KW-1185">Reference proteome</keyword>
<reference evidence="1 2" key="1">
    <citation type="submission" date="2019-12" db="EMBL/GenBank/DDBJ databases">
        <authorList>
            <person name="Lee S.D."/>
        </authorList>
    </citation>
    <scope>NUCLEOTIDE SEQUENCE [LARGE SCALE GENOMIC DNA]</scope>
    <source>
        <strain evidence="1 2">SAP-6</strain>
    </source>
</reference>
<dbReference type="PROSITE" id="PS51318">
    <property type="entry name" value="TAT"/>
    <property type="match status" value="1"/>
</dbReference>
<dbReference type="Pfam" id="PF13379">
    <property type="entry name" value="NMT1_2"/>
    <property type="match status" value="1"/>
</dbReference>
<proteinExistence type="predicted"/>
<dbReference type="AlphaFoldDB" id="A0A845SK81"/>
<accession>A0A845SK81</accession>
<comment type="caution">
    <text evidence="1">The sequence shown here is derived from an EMBL/GenBank/DDBJ whole genome shotgun (WGS) entry which is preliminary data.</text>
</comment>
<dbReference type="RefSeq" id="WP_162366123.1">
    <property type="nucleotide sequence ID" value="NZ_WUBS01000007.1"/>
</dbReference>
<name>A0A845SK81_9GAMM</name>
<dbReference type="SUPFAM" id="SSF53850">
    <property type="entry name" value="Periplasmic binding protein-like II"/>
    <property type="match status" value="1"/>
</dbReference>
<organism evidence="1 2">
    <name type="scientific">Acerihabitans arboris</name>
    <dbReference type="NCBI Taxonomy" id="2691583"/>
    <lineage>
        <taxon>Bacteria</taxon>
        <taxon>Pseudomonadati</taxon>
        <taxon>Pseudomonadota</taxon>
        <taxon>Gammaproteobacteria</taxon>
        <taxon>Enterobacterales</taxon>
        <taxon>Pectobacteriaceae</taxon>
        <taxon>Acerihabitans</taxon>
    </lineage>
</organism>
<gene>
    <name evidence="1" type="ORF">GRH90_11695</name>
</gene>
<dbReference type="Gene3D" id="3.40.190.10">
    <property type="entry name" value="Periplasmic binding protein-like II"/>
    <property type="match status" value="2"/>
</dbReference>
<evidence type="ECO:0000313" key="2">
    <source>
        <dbReference type="Proteomes" id="UP000461443"/>
    </source>
</evidence>
<sequence>MADIRVTRRRFLQSAGILSGAAMGGGLLCGLPPASAYGAPAAAAAPLKTVRIAWHQAGICQAPISVAYKKGFFTQYGLQVETVNFTDGDTPLVALSTGQAEAGIGMALRWLKPLEQGFDVALTVGTHGGCMRLITARNSGITQVRDLVGKSVAVSDQASPVKNFFAIQLARQGFHPDDDVNWVQYPEQLSGEALRKGEVQAIAATDPQAWLIRERDDLFEVATNLSGAYHDRTCCVLALSGALVRNDPRTARAITQAVVDAQQWAVDNPDETAEIFAPFLPSTITAAQVKAILAGHTHGHHSTGHHLRAELAAYVDELKTINVIRPDTDTRAFIDKTVPDILSA</sequence>
<reference evidence="1 2" key="2">
    <citation type="submission" date="2020-02" db="EMBL/GenBank/DDBJ databases">
        <title>The new genus of Enterobacteriales.</title>
        <authorList>
            <person name="Kim I.S."/>
        </authorList>
    </citation>
    <scope>NUCLEOTIDE SEQUENCE [LARGE SCALE GENOMIC DNA]</scope>
    <source>
        <strain evidence="1 2">SAP-6</strain>
    </source>
</reference>
<dbReference type="InterPro" id="IPR006311">
    <property type="entry name" value="TAT_signal"/>
</dbReference>
<dbReference type="PANTHER" id="PTHR30024">
    <property type="entry name" value="ALIPHATIC SULFONATES-BINDING PROTEIN-RELATED"/>
    <property type="match status" value="1"/>
</dbReference>
<protein>
    <submittedName>
        <fullName evidence="1">ABC transporter substrate-binding protein</fullName>
    </submittedName>
</protein>
<dbReference type="Proteomes" id="UP000461443">
    <property type="component" value="Unassembled WGS sequence"/>
</dbReference>
<dbReference type="PANTHER" id="PTHR30024:SF21">
    <property type="entry name" value="ABC TRANSPORTER SUBSTRATE-BINDING PROTEIN"/>
    <property type="match status" value="1"/>
</dbReference>
<dbReference type="EMBL" id="WUBS01000007">
    <property type="protein sequence ID" value="NDL63406.1"/>
    <property type="molecule type" value="Genomic_DNA"/>
</dbReference>
<evidence type="ECO:0000313" key="1">
    <source>
        <dbReference type="EMBL" id="NDL63406.1"/>
    </source>
</evidence>